<accession>A0AAV1C9Y9</accession>
<dbReference type="PANTHER" id="PTHR31286:SF173">
    <property type="entry name" value="DUF4283 DOMAIN-CONTAINING PROTEIN"/>
    <property type="match status" value="1"/>
</dbReference>
<feature type="compositionally biased region" description="Basic and acidic residues" evidence="1">
    <location>
        <begin position="94"/>
        <end position="106"/>
    </location>
</feature>
<proteinExistence type="predicted"/>
<dbReference type="InterPro" id="IPR040256">
    <property type="entry name" value="At4g02000-like"/>
</dbReference>
<organism evidence="2 3">
    <name type="scientific">Oldenlandia corymbosa var. corymbosa</name>
    <dbReference type="NCBI Taxonomy" id="529605"/>
    <lineage>
        <taxon>Eukaryota</taxon>
        <taxon>Viridiplantae</taxon>
        <taxon>Streptophyta</taxon>
        <taxon>Embryophyta</taxon>
        <taxon>Tracheophyta</taxon>
        <taxon>Spermatophyta</taxon>
        <taxon>Magnoliopsida</taxon>
        <taxon>eudicotyledons</taxon>
        <taxon>Gunneridae</taxon>
        <taxon>Pentapetalae</taxon>
        <taxon>asterids</taxon>
        <taxon>lamiids</taxon>
        <taxon>Gentianales</taxon>
        <taxon>Rubiaceae</taxon>
        <taxon>Rubioideae</taxon>
        <taxon>Spermacoceae</taxon>
        <taxon>Hedyotis-Oldenlandia complex</taxon>
        <taxon>Oldenlandia</taxon>
    </lineage>
</organism>
<dbReference type="PANTHER" id="PTHR31286">
    <property type="entry name" value="GLYCINE-RICH CELL WALL STRUCTURAL PROTEIN 1.8-LIKE"/>
    <property type="match status" value="1"/>
</dbReference>
<feature type="compositionally biased region" description="Basic and acidic residues" evidence="1">
    <location>
        <begin position="152"/>
        <end position="162"/>
    </location>
</feature>
<protein>
    <submittedName>
        <fullName evidence="2">OLC1v1027432C1</fullName>
    </submittedName>
</protein>
<dbReference type="AlphaFoldDB" id="A0AAV1C9Y9"/>
<keyword evidence="3" id="KW-1185">Reference proteome</keyword>
<gene>
    <name evidence="2" type="ORF">OLC1_LOCUS3956</name>
</gene>
<evidence type="ECO:0000313" key="3">
    <source>
        <dbReference type="Proteomes" id="UP001161247"/>
    </source>
</evidence>
<feature type="region of interest" description="Disordered" evidence="1">
    <location>
        <begin position="48"/>
        <end position="162"/>
    </location>
</feature>
<name>A0AAV1C9Y9_OLDCO</name>
<dbReference type="EMBL" id="OX459118">
    <property type="protein sequence ID" value="CAI9092240.1"/>
    <property type="molecule type" value="Genomic_DNA"/>
</dbReference>
<feature type="compositionally biased region" description="Polar residues" evidence="1">
    <location>
        <begin position="73"/>
        <end position="93"/>
    </location>
</feature>
<dbReference type="Proteomes" id="UP001161247">
    <property type="component" value="Chromosome 1"/>
</dbReference>
<reference evidence="2" key="1">
    <citation type="submission" date="2023-03" db="EMBL/GenBank/DDBJ databases">
        <authorList>
            <person name="Julca I."/>
        </authorList>
    </citation>
    <scope>NUCLEOTIDE SEQUENCE</scope>
</reference>
<evidence type="ECO:0000313" key="2">
    <source>
        <dbReference type="EMBL" id="CAI9092240.1"/>
    </source>
</evidence>
<evidence type="ECO:0000256" key="1">
    <source>
        <dbReference type="SAM" id="MobiDB-lite"/>
    </source>
</evidence>
<sequence>MVVEIDLDEPLVTEVEMRGRIQRVEYENVLPLCASCNRVGHQVGACPYVSPKQPDVARPSESSTQPDRRQKSSTDAGGLSQTTKSTDEWTTMSAREKTKAHSRFDVLLEIPGEEDESSSTPTVTEENPTDKYKGKGVTMVPSRSVLGPRKSSSRDKSAKNHE</sequence>